<keyword evidence="2" id="KW-1003">Cell membrane</keyword>
<name>A0ABY3Z384_STRRM</name>
<proteinExistence type="predicted"/>
<dbReference type="CDD" id="cd17324">
    <property type="entry name" value="MFS_NepI_like"/>
    <property type="match status" value="1"/>
</dbReference>
<feature type="domain" description="Major facilitator superfamily (MFS) profile" evidence="8">
    <location>
        <begin position="12"/>
        <end position="384"/>
    </location>
</feature>
<reference evidence="9 10" key="1">
    <citation type="submission" date="2022-03" db="EMBL/GenBank/DDBJ databases">
        <title>Complete genome of Streptomyces rimosus ssp. rimosus R7 (=ATCC 10970).</title>
        <authorList>
            <person name="Beganovic S."/>
            <person name="Ruckert C."/>
            <person name="Busche T."/>
            <person name="Kalinowski J."/>
            <person name="Wittmann C."/>
        </authorList>
    </citation>
    <scope>NUCLEOTIDE SEQUENCE [LARGE SCALE GENOMIC DNA]</scope>
    <source>
        <strain evidence="9 10">R7</strain>
    </source>
</reference>
<keyword evidence="4 7" id="KW-1133">Transmembrane helix</keyword>
<feature type="region of interest" description="Disordered" evidence="6">
    <location>
        <begin position="384"/>
        <end position="425"/>
    </location>
</feature>
<feature type="transmembrane region" description="Helical" evidence="7">
    <location>
        <begin position="46"/>
        <end position="66"/>
    </location>
</feature>
<evidence type="ECO:0000256" key="2">
    <source>
        <dbReference type="ARBA" id="ARBA00022475"/>
    </source>
</evidence>
<sequence length="425" mass="43417">MSPSTGPRPTTRLLLLSLLVFIIGTIEFLPVGLLPDISRDLDVAPSRTGLLVTVYAFTVGLTAAPLTARTSAWPRKRLFLTACAVFMAATALSGLSPNYAALAATRLLCGLAHGVFYAIVAGYAAAIAGPGRSGRATAIVLAGVSLAFVVGVPLGTAAGTAFGWRTAFLATAALGLAALLTAARLLPRVPPGPPLRVSDLPRVARTSGLAPVVLTTGLVILGHFTLYTYVTEYLRDAAGIAPASVSAVLLLFGLTGIAGTLLSGALVDTRPRATLLGTLTLMAVSLTALGAAPSNRPLLFLAIATWGLACTALPVCFQTAVLRTAHDAPDAASSLYVAAFNTGIGAGALTGGLLLTASPPAALPWAALALLLAGTATTFLTRARSHPHHPATDTPPPTRTTSPSPHPTPTPPPRTRTRRNSRHTP</sequence>
<dbReference type="GeneID" id="66856160"/>
<comment type="subcellular location">
    <subcellularLocation>
        <location evidence="1">Cell membrane</location>
        <topology evidence="1">Multi-pass membrane protein</topology>
    </subcellularLocation>
</comment>
<dbReference type="PROSITE" id="PS50850">
    <property type="entry name" value="MFS"/>
    <property type="match status" value="1"/>
</dbReference>
<evidence type="ECO:0000256" key="1">
    <source>
        <dbReference type="ARBA" id="ARBA00004651"/>
    </source>
</evidence>
<evidence type="ECO:0000256" key="3">
    <source>
        <dbReference type="ARBA" id="ARBA00022692"/>
    </source>
</evidence>
<keyword evidence="5 7" id="KW-0472">Membrane</keyword>
<feature type="transmembrane region" description="Helical" evidence="7">
    <location>
        <begin position="274"/>
        <end position="292"/>
    </location>
</feature>
<dbReference type="EMBL" id="CP094298">
    <property type="protein sequence ID" value="UNZ04736.1"/>
    <property type="molecule type" value="Genomic_DNA"/>
</dbReference>
<dbReference type="SUPFAM" id="SSF103473">
    <property type="entry name" value="MFS general substrate transporter"/>
    <property type="match status" value="1"/>
</dbReference>
<dbReference type="InterPro" id="IPR011701">
    <property type="entry name" value="MFS"/>
</dbReference>
<evidence type="ECO:0000313" key="9">
    <source>
        <dbReference type="EMBL" id="UNZ04736.1"/>
    </source>
</evidence>
<feature type="compositionally biased region" description="Pro residues" evidence="6">
    <location>
        <begin position="393"/>
        <end position="414"/>
    </location>
</feature>
<dbReference type="InterPro" id="IPR036259">
    <property type="entry name" value="MFS_trans_sf"/>
</dbReference>
<feature type="transmembrane region" description="Helical" evidence="7">
    <location>
        <begin position="208"/>
        <end position="227"/>
    </location>
</feature>
<feature type="transmembrane region" description="Helical" evidence="7">
    <location>
        <begin position="334"/>
        <end position="355"/>
    </location>
</feature>
<dbReference type="PANTHER" id="PTHR43124">
    <property type="entry name" value="PURINE EFFLUX PUMP PBUE"/>
    <property type="match status" value="1"/>
</dbReference>
<feature type="transmembrane region" description="Helical" evidence="7">
    <location>
        <begin position="168"/>
        <end position="187"/>
    </location>
</feature>
<evidence type="ECO:0000259" key="8">
    <source>
        <dbReference type="PROSITE" id="PS50850"/>
    </source>
</evidence>
<feature type="compositionally biased region" description="Basic residues" evidence="6">
    <location>
        <begin position="415"/>
        <end position="425"/>
    </location>
</feature>
<feature type="transmembrane region" description="Helical" evidence="7">
    <location>
        <begin position="298"/>
        <end position="322"/>
    </location>
</feature>
<evidence type="ECO:0000256" key="4">
    <source>
        <dbReference type="ARBA" id="ARBA00022989"/>
    </source>
</evidence>
<evidence type="ECO:0000256" key="5">
    <source>
        <dbReference type="ARBA" id="ARBA00023136"/>
    </source>
</evidence>
<accession>A0ABY3Z384</accession>
<feature type="transmembrane region" description="Helical" evidence="7">
    <location>
        <begin position="12"/>
        <end position="34"/>
    </location>
</feature>
<dbReference type="Gene3D" id="1.20.1250.20">
    <property type="entry name" value="MFS general substrate transporter like domains"/>
    <property type="match status" value="2"/>
</dbReference>
<keyword evidence="3 7" id="KW-0812">Transmembrane</keyword>
<feature type="transmembrane region" description="Helical" evidence="7">
    <location>
        <begin position="239"/>
        <end position="262"/>
    </location>
</feature>
<gene>
    <name evidence="9" type="primary">sotB1</name>
    <name evidence="9" type="ORF">SRIMR7_21525</name>
</gene>
<feature type="transmembrane region" description="Helical" evidence="7">
    <location>
        <begin position="361"/>
        <end position="380"/>
    </location>
</feature>
<feature type="transmembrane region" description="Helical" evidence="7">
    <location>
        <begin position="78"/>
        <end position="97"/>
    </location>
</feature>
<dbReference type="Proteomes" id="UP000829494">
    <property type="component" value="Chromosome"/>
</dbReference>
<dbReference type="InterPro" id="IPR020846">
    <property type="entry name" value="MFS_dom"/>
</dbReference>
<feature type="transmembrane region" description="Helical" evidence="7">
    <location>
        <begin position="138"/>
        <end position="162"/>
    </location>
</feature>
<dbReference type="PANTHER" id="PTHR43124:SF3">
    <property type="entry name" value="CHLORAMPHENICOL EFFLUX PUMP RV0191"/>
    <property type="match status" value="1"/>
</dbReference>
<evidence type="ECO:0000256" key="6">
    <source>
        <dbReference type="SAM" id="MobiDB-lite"/>
    </source>
</evidence>
<evidence type="ECO:0000313" key="10">
    <source>
        <dbReference type="Proteomes" id="UP000829494"/>
    </source>
</evidence>
<organism evidence="9 10">
    <name type="scientific">Streptomyces rimosus subsp. rimosus</name>
    <dbReference type="NCBI Taxonomy" id="132474"/>
    <lineage>
        <taxon>Bacteria</taxon>
        <taxon>Bacillati</taxon>
        <taxon>Actinomycetota</taxon>
        <taxon>Actinomycetes</taxon>
        <taxon>Kitasatosporales</taxon>
        <taxon>Streptomycetaceae</taxon>
        <taxon>Streptomyces</taxon>
    </lineage>
</organism>
<keyword evidence="10" id="KW-1185">Reference proteome</keyword>
<protein>
    <submittedName>
        <fullName evidence="9">Sugar efflux transporter</fullName>
    </submittedName>
</protein>
<dbReference type="RefSeq" id="WP_003980951.1">
    <property type="nucleotide sequence ID" value="NZ_CP043497.1"/>
</dbReference>
<dbReference type="Pfam" id="PF07690">
    <property type="entry name" value="MFS_1"/>
    <property type="match status" value="2"/>
</dbReference>
<feature type="transmembrane region" description="Helical" evidence="7">
    <location>
        <begin position="103"/>
        <end position="126"/>
    </location>
</feature>
<dbReference type="InterPro" id="IPR050189">
    <property type="entry name" value="MFS_Efflux_Transporters"/>
</dbReference>
<evidence type="ECO:0000256" key="7">
    <source>
        <dbReference type="SAM" id="Phobius"/>
    </source>
</evidence>